<dbReference type="RefSeq" id="WP_022125033.1">
    <property type="nucleotide sequence ID" value="NZ_FR880880.1"/>
</dbReference>
<feature type="signal peptide" evidence="1">
    <location>
        <begin position="1"/>
        <end position="27"/>
    </location>
</feature>
<reference evidence="2" key="1">
    <citation type="submission" date="2012-11" db="EMBL/GenBank/DDBJ databases">
        <title>Dependencies among metagenomic species, viruses, plasmids and units of genetic variation.</title>
        <authorList>
            <person name="Nielsen H.B."/>
            <person name="Almeida M."/>
            <person name="Juncker A.S."/>
            <person name="Rasmussen S."/>
            <person name="Li J."/>
            <person name="Sunagawa S."/>
            <person name="Plichta D."/>
            <person name="Gautier L."/>
            <person name="Le Chatelier E."/>
            <person name="Peletier E."/>
            <person name="Bonde I."/>
            <person name="Nielsen T."/>
            <person name="Manichanh C."/>
            <person name="Arumugam M."/>
            <person name="Batto J."/>
            <person name="Santos M.B.Q.D."/>
            <person name="Blom N."/>
            <person name="Borruel N."/>
            <person name="Burgdorf K.S."/>
            <person name="Boumezbeur F."/>
            <person name="Casellas F."/>
            <person name="Dore J."/>
            <person name="Guarner F."/>
            <person name="Hansen T."/>
            <person name="Hildebrand F."/>
            <person name="Kaas R.S."/>
            <person name="Kennedy S."/>
            <person name="Kristiansen K."/>
            <person name="Kultima J.R."/>
            <person name="Leonard P."/>
            <person name="Levenez F."/>
            <person name="Lund O."/>
            <person name="Moumen B."/>
            <person name="Le Paslier D."/>
            <person name="Pons N."/>
            <person name="Pedersen O."/>
            <person name="Prifti E."/>
            <person name="Qin J."/>
            <person name="Raes J."/>
            <person name="Tap J."/>
            <person name="Tims S."/>
            <person name="Ussery D.W."/>
            <person name="Yamada T."/>
            <person name="MetaHit consortium"/>
            <person name="Renault P."/>
            <person name="Sicheritz-Ponten T."/>
            <person name="Bork P."/>
            <person name="Wang J."/>
            <person name="Brunak S."/>
            <person name="Ehrlich S.D."/>
        </authorList>
    </citation>
    <scope>NUCLEOTIDE SEQUENCE [LARGE SCALE GENOMIC DNA]</scope>
</reference>
<dbReference type="PROSITE" id="PS51257">
    <property type="entry name" value="PROKAR_LIPOPROTEIN"/>
    <property type="match status" value="1"/>
</dbReference>
<accession>R6C9C0</accession>
<keyword evidence="1" id="KW-0732">Signal</keyword>
<sequence length="125" mass="14122">MEKLRKLFWALGSVLVVLFALTFSSCSDDDDHDKDKGDASSLVGTWRFNDDGVYYITFKADGTGRYEDDYEDSSFEYIYNEKTALLILDFGHGDQDIVNVVSLTSSKLTLQDPEDGYTFTGTRVE</sequence>
<dbReference type="AlphaFoldDB" id="R6C9C0"/>
<protein>
    <submittedName>
        <fullName evidence="2">Conserved domain protein</fullName>
    </submittedName>
</protein>
<dbReference type="Proteomes" id="UP000018362">
    <property type="component" value="Unassembled WGS sequence"/>
</dbReference>
<comment type="caution">
    <text evidence="2">The sequence shown here is derived from an EMBL/GenBank/DDBJ whole genome shotgun (WGS) entry which is preliminary data.</text>
</comment>
<feature type="chain" id="PRO_5004401727" evidence="1">
    <location>
        <begin position="28"/>
        <end position="125"/>
    </location>
</feature>
<proteinExistence type="predicted"/>
<dbReference type="EMBL" id="CBCJ010000193">
    <property type="protein sequence ID" value="CDA72205.1"/>
    <property type="molecule type" value="Genomic_DNA"/>
</dbReference>
<evidence type="ECO:0000256" key="1">
    <source>
        <dbReference type="SAM" id="SignalP"/>
    </source>
</evidence>
<organism evidence="2 3">
    <name type="scientific">Phocaeicola coprocola CAG:162</name>
    <dbReference type="NCBI Taxonomy" id="1263040"/>
    <lineage>
        <taxon>Bacteria</taxon>
        <taxon>Pseudomonadati</taxon>
        <taxon>Bacteroidota</taxon>
        <taxon>Bacteroidia</taxon>
        <taxon>Bacteroidales</taxon>
        <taxon>Bacteroidaceae</taxon>
        <taxon>Phocaeicola</taxon>
    </lineage>
</organism>
<evidence type="ECO:0000313" key="2">
    <source>
        <dbReference type="EMBL" id="CDA72205.1"/>
    </source>
</evidence>
<evidence type="ECO:0000313" key="3">
    <source>
        <dbReference type="Proteomes" id="UP000018362"/>
    </source>
</evidence>
<gene>
    <name evidence="2" type="ORF">BN509_00458</name>
</gene>
<name>R6C9C0_9BACT</name>